<dbReference type="EMBL" id="JACHGY010000001">
    <property type="protein sequence ID" value="MBB6431169.1"/>
    <property type="molecule type" value="Genomic_DNA"/>
</dbReference>
<dbReference type="AlphaFoldDB" id="A0A7X0HB60"/>
<dbReference type="RefSeq" id="WP_184678656.1">
    <property type="nucleotide sequence ID" value="NZ_JACHGY010000001.1"/>
</dbReference>
<accession>A0A7X0HB60</accession>
<evidence type="ECO:0000313" key="1">
    <source>
        <dbReference type="EMBL" id="MBB6431169.1"/>
    </source>
</evidence>
<proteinExistence type="predicted"/>
<protein>
    <submittedName>
        <fullName evidence="1">Uncharacterized protein</fullName>
    </submittedName>
</protein>
<evidence type="ECO:0000313" key="2">
    <source>
        <dbReference type="Proteomes" id="UP000541810"/>
    </source>
</evidence>
<organism evidence="1 2">
    <name type="scientific">Algisphaera agarilytica</name>
    <dbReference type="NCBI Taxonomy" id="1385975"/>
    <lineage>
        <taxon>Bacteria</taxon>
        <taxon>Pseudomonadati</taxon>
        <taxon>Planctomycetota</taxon>
        <taxon>Phycisphaerae</taxon>
        <taxon>Phycisphaerales</taxon>
        <taxon>Phycisphaeraceae</taxon>
        <taxon>Algisphaera</taxon>
    </lineage>
</organism>
<gene>
    <name evidence="1" type="ORF">HNQ40_002975</name>
</gene>
<name>A0A7X0HB60_9BACT</name>
<sequence>MSQAQQPNLIPLARSAFAVSFEQHASPEAKVARALAGLPVFEGWCHQPTPAELESMILDLSEQELMTTAAVCLLRLAKMQSAGSPDNVDAA</sequence>
<comment type="caution">
    <text evidence="1">The sequence shown here is derived from an EMBL/GenBank/DDBJ whole genome shotgun (WGS) entry which is preliminary data.</text>
</comment>
<dbReference type="Proteomes" id="UP000541810">
    <property type="component" value="Unassembled WGS sequence"/>
</dbReference>
<keyword evidence="2" id="KW-1185">Reference proteome</keyword>
<reference evidence="1 2" key="1">
    <citation type="submission" date="2020-08" db="EMBL/GenBank/DDBJ databases">
        <title>Genomic Encyclopedia of Type Strains, Phase IV (KMG-IV): sequencing the most valuable type-strain genomes for metagenomic binning, comparative biology and taxonomic classification.</title>
        <authorList>
            <person name="Goeker M."/>
        </authorList>
    </citation>
    <scope>NUCLEOTIDE SEQUENCE [LARGE SCALE GENOMIC DNA]</scope>
    <source>
        <strain evidence="1 2">DSM 103725</strain>
    </source>
</reference>